<name>A0A317XFF4_9EURO</name>
<reference evidence="1 2" key="1">
    <citation type="submission" date="2016-12" db="EMBL/GenBank/DDBJ databases">
        <title>The genomes of Aspergillus section Nigri reveals drivers in fungal speciation.</title>
        <authorList>
            <consortium name="DOE Joint Genome Institute"/>
            <person name="Vesth T.C."/>
            <person name="Nybo J."/>
            <person name="Theobald S."/>
            <person name="Brandl J."/>
            <person name="Frisvad J.C."/>
            <person name="Nielsen K.F."/>
            <person name="Lyhne E.K."/>
            <person name="Kogle M.E."/>
            <person name="Kuo A."/>
            <person name="Riley R."/>
            <person name="Clum A."/>
            <person name="Nolan M."/>
            <person name="Lipzen A."/>
            <person name="Salamov A."/>
            <person name="Henrissat B."/>
            <person name="Wiebenga A."/>
            <person name="De Vries R.P."/>
            <person name="Grigoriev I.V."/>
            <person name="Mortensen U.H."/>
            <person name="Andersen M.R."/>
            <person name="Baker S.E."/>
        </authorList>
    </citation>
    <scope>NUCLEOTIDE SEQUENCE [LARGE SCALE GENOMIC DNA]</scope>
    <source>
        <strain evidence="1 2">CBS 115572</strain>
    </source>
</reference>
<dbReference type="GeneID" id="37107756"/>
<organism evidence="1 2">
    <name type="scientific">Aspergillus sclerotioniger CBS 115572</name>
    <dbReference type="NCBI Taxonomy" id="1450535"/>
    <lineage>
        <taxon>Eukaryota</taxon>
        <taxon>Fungi</taxon>
        <taxon>Dikarya</taxon>
        <taxon>Ascomycota</taxon>
        <taxon>Pezizomycotina</taxon>
        <taxon>Eurotiomycetes</taxon>
        <taxon>Eurotiomycetidae</taxon>
        <taxon>Eurotiales</taxon>
        <taxon>Aspergillaceae</taxon>
        <taxon>Aspergillus</taxon>
        <taxon>Aspergillus subgen. Circumdati</taxon>
    </lineage>
</organism>
<dbReference type="EMBL" id="MSFK01000002">
    <property type="protein sequence ID" value="PWY95470.1"/>
    <property type="molecule type" value="Genomic_DNA"/>
</dbReference>
<protein>
    <submittedName>
        <fullName evidence="1">Uncharacterized protein</fullName>
    </submittedName>
</protein>
<sequence>MSVGTLSTRSLSWNIPRGLLCVLVRYALTLRLSYSTVVRKGGAGDRGTDISICRRGLGSPLHVGWLSCWILMSAYHWIKTWFVLFQGALIRHEVTLGPSNYICI</sequence>
<proteinExistence type="predicted"/>
<dbReference type="AlphaFoldDB" id="A0A317XFF4"/>
<dbReference type="RefSeq" id="XP_025472231.1">
    <property type="nucleotide sequence ID" value="XM_025605613.1"/>
</dbReference>
<accession>A0A317XFF4</accession>
<evidence type="ECO:0000313" key="1">
    <source>
        <dbReference type="EMBL" id="PWY95470.1"/>
    </source>
</evidence>
<dbReference type="Proteomes" id="UP000246702">
    <property type="component" value="Unassembled WGS sequence"/>
</dbReference>
<evidence type="ECO:0000313" key="2">
    <source>
        <dbReference type="Proteomes" id="UP000246702"/>
    </source>
</evidence>
<gene>
    <name evidence="1" type="ORF">BO94DRAFT_126182</name>
</gene>
<keyword evidence="2" id="KW-1185">Reference proteome</keyword>
<comment type="caution">
    <text evidence="1">The sequence shown here is derived from an EMBL/GenBank/DDBJ whole genome shotgun (WGS) entry which is preliminary data.</text>
</comment>